<gene>
    <name evidence="2" type="ORF">PoB_001139600</name>
</gene>
<comment type="caution">
    <text evidence="2">The sequence shown here is derived from an EMBL/GenBank/DDBJ whole genome shotgun (WGS) entry which is preliminary data.</text>
</comment>
<proteinExistence type="predicted"/>
<dbReference type="EMBL" id="BLXT01001350">
    <property type="protein sequence ID" value="GFN84890.1"/>
    <property type="molecule type" value="Genomic_DNA"/>
</dbReference>
<dbReference type="AlphaFoldDB" id="A0AAV3YC30"/>
<dbReference type="Pfam" id="PF21789">
    <property type="entry name" value="TNP-like_RNaseH_C"/>
    <property type="match status" value="1"/>
</dbReference>
<name>A0AAV3YC30_9GAST</name>
<accession>A0AAV3YC30</accession>
<protein>
    <submittedName>
        <fullName evidence="2">THAP domain-containing protein 9</fullName>
    </submittedName>
</protein>
<feature type="domain" description="Transposable element P transposase-like RNase H C-terminal" evidence="1">
    <location>
        <begin position="72"/>
        <end position="96"/>
    </location>
</feature>
<reference evidence="2 3" key="1">
    <citation type="journal article" date="2021" name="Elife">
        <title>Chloroplast acquisition without the gene transfer in kleptoplastic sea slugs, Plakobranchus ocellatus.</title>
        <authorList>
            <person name="Maeda T."/>
            <person name="Takahashi S."/>
            <person name="Yoshida T."/>
            <person name="Shimamura S."/>
            <person name="Takaki Y."/>
            <person name="Nagai Y."/>
            <person name="Toyoda A."/>
            <person name="Suzuki Y."/>
            <person name="Arimoto A."/>
            <person name="Ishii H."/>
            <person name="Satoh N."/>
            <person name="Nishiyama T."/>
            <person name="Hasebe M."/>
            <person name="Maruyama T."/>
            <person name="Minagawa J."/>
            <person name="Obokata J."/>
            <person name="Shigenobu S."/>
        </authorList>
    </citation>
    <scope>NUCLEOTIDE SEQUENCE [LARGE SCALE GENOMIC DNA]</scope>
</reference>
<dbReference type="InterPro" id="IPR048367">
    <property type="entry name" value="TNP-like_RNaseH_C"/>
</dbReference>
<keyword evidence="3" id="KW-1185">Reference proteome</keyword>
<evidence type="ECO:0000259" key="1">
    <source>
        <dbReference type="Pfam" id="PF21789"/>
    </source>
</evidence>
<evidence type="ECO:0000313" key="3">
    <source>
        <dbReference type="Proteomes" id="UP000735302"/>
    </source>
</evidence>
<organism evidence="2 3">
    <name type="scientific">Plakobranchus ocellatus</name>
    <dbReference type="NCBI Taxonomy" id="259542"/>
    <lineage>
        <taxon>Eukaryota</taxon>
        <taxon>Metazoa</taxon>
        <taxon>Spiralia</taxon>
        <taxon>Lophotrochozoa</taxon>
        <taxon>Mollusca</taxon>
        <taxon>Gastropoda</taxon>
        <taxon>Heterobranchia</taxon>
        <taxon>Euthyneura</taxon>
        <taxon>Panpulmonata</taxon>
        <taxon>Sacoglossa</taxon>
        <taxon>Placobranchoidea</taxon>
        <taxon>Plakobranchidae</taxon>
        <taxon>Plakobranchus</taxon>
    </lineage>
</organism>
<sequence length="102" mass="12005">MAVLHCMQPGQVARVFQEGKNLTFDSCGSWTMAVLHCMHHGAGKLALLICHFHRRISKRLVESGRLKYLLPYKFSQDHLEIFFRKIRRRGEWNDNPILNRSR</sequence>
<evidence type="ECO:0000313" key="2">
    <source>
        <dbReference type="EMBL" id="GFN84890.1"/>
    </source>
</evidence>
<dbReference type="Proteomes" id="UP000735302">
    <property type="component" value="Unassembled WGS sequence"/>
</dbReference>